<feature type="transmembrane region" description="Helical" evidence="6">
    <location>
        <begin position="63"/>
        <end position="84"/>
    </location>
</feature>
<evidence type="ECO:0000256" key="6">
    <source>
        <dbReference type="SAM" id="Phobius"/>
    </source>
</evidence>
<comment type="caution">
    <text evidence="8">The sequence shown here is derived from an EMBL/GenBank/DDBJ whole genome shotgun (WGS) entry which is preliminary data.</text>
</comment>
<evidence type="ECO:0000313" key="8">
    <source>
        <dbReference type="EMBL" id="CAH1430970.1"/>
    </source>
</evidence>
<evidence type="ECO:0000256" key="3">
    <source>
        <dbReference type="ARBA" id="ARBA00022989"/>
    </source>
</evidence>
<name>A0AAU9MX63_9ASTR</name>
<keyword evidence="4 6" id="KW-0472">Membrane</keyword>
<reference evidence="8 9" key="1">
    <citation type="submission" date="2022-01" db="EMBL/GenBank/DDBJ databases">
        <authorList>
            <person name="Xiong W."/>
            <person name="Schranz E."/>
        </authorList>
    </citation>
    <scope>NUCLEOTIDE SEQUENCE [LARGE SCALE GENOMIC DNA]</scope>
</reference>
<evidence type="ECO:0000313" key="9">
    <source>
        <dbReference type="Proteomes" id="UP001157418"/>
    </source>
</evidence>
<evidence type="ECO:0000256" key="1">
    <source>
        <dbReference type="ARBA" id="ARBA00004141"/>
    </source>
</evidence>
<dbReference type="AlphaFoldDB" id="A0AAU9MX63"/>
<proteinExistence type="inferred from homology"/>
<evidence type="ECO:0000256" key="2">
    <source>
        <dbReference type="ARBA" id="ARBA00022692"/>
    </source>
</evidence>
<keyword evidence="3 6" id="KW-1133">Transmembrane helix</keyword>
<feature type="transmembrane region" description="Helical" evidence="6">
    <location>
        <begin position="121"/>
        <end position="142"/>
    </location>
</feature>
<feature type="transmembrane region" description="Helical" evidence="6">
    <location>
        <begin position="21"/>
        <end position="43"/>
    </location>
</feature>
<dbReference type="InterPro" id="IPR005828">
    <property type="entry name" value="MFS_sugar_transport-like"/>
</dbReference>
<dbReference type="PROSITE" id="PS50850">
    <property type="entry name" value="MFS"/>
    <property type="match status" value="1"/>
</dbReference>
<dbReference type="GO" id="GO:0022857">
    <property type="term" value="F:transmembrane transporter activity"/>
    <property type="evidence" value="ECO:0007669"/>
    <property type="project" value="InterPro"/>
</dbReference>
<dbReference type="InterPro" id="IPR020846">
    <property type="entry name" value="MFS_dom"/>
</dbReference>
<dbReference type="InterPro" id="IPR036259">
    <property type="entry name" value="MFS_trans_sf"/>
</dbReference>
<dbReference type="Pfam" id="PF00083">
    <property type="entry name" value="Sugar_tr"/>
    <property type="match status" value="1"/>
</dbReference>
<feature type="transmembrane region" description="Helical" evidence="6">
    <location>
        <begin position="96"/>
        <end position="115"/>
    </location>
</feature>
<dbReference type="EMBL" id="CAKMRJ010003334">
    <property type="protein sequence ID" value="CAH1430970.1"/>
    <property type="molecule type" value="Genomic_DNA"/>
</dbReference>
<sequence length="164" mass="18202">MALKVLSALDSAKTQYYHFKAIIIAGMGLFTDSYDLFCIPPIMRLIGRIYYPKFNEKLEEKHLFEVPGIIASTMFGVALMGAVIGQLGDCVGRRQVYGVALILMVVGSIGCGFSLSTLTPLVFVSFGFCLVLGLEGITRYLLQLCHSWGVYCRSFFYARVRDTV</sequence>
<evidence type="ECO:0000259" key="7">
    <source>
        <dbReference type="PROSITE" id="PS50850"/>
    </source>
</evidence>
<dbReference type="Proteomes" id="UP001157418">
    <property type="component" value="Unassembled WGS sequence"/>
</dbReference>
<evidence type="ECO:0000256" key="4">
    <source>
        <dbReference type="ARBA" id="ARBA00023136"/>
    </source>
</evidence>
<protein>
    <recommendedName>
        <fullName evidence="7">Major facilitator superfamily (MFS) profile domain-containing protein</fullName>
    </recommendedName>
</protein>
<comment type="subcellular location">
    <subcellularLocation>
        <location evidence="1">Membrane</location>
        <topology evidence="1">Multi-pass membrane protein</topology>
    </subcellularLocation>
</comment>
<dbReference type="SUPFAM" id="SSF103473">
    <property type="entry name" value="MFS general substrate transporter"/>
    <property type="match status" value="1"/>
</dbReference>
<organism evidence="8 9">
    <name type="scientific">Lactuca virosa</name>
    <dbReference type="NCBI Taxonomy" id="75947"/>
    <lineage>
        <taxon>Eukaryota</taxon>
        <taxon>Viridiplantae</taxon>
        <taxon>Streptophyta</taxon>
        <taxon>Embryophyta</taxon>
        <taxon>Tracheophyta</taxon>
        <taxon>Spermatophyta</taxon>
        <taxon>Magnoliopsida</taxon>
        <taxon>eudicotyledons</taxon>
        <taxon>Gunneridae</taxon>
        <taxon>Pentapetalae</taxon>
        <taxon>asterids</taxon>
        <taxon>campanulids</taxon>
        <taxon>Asterales</taxon>
        <taxon>Asteraceae</taxon>
        <taxon>Cichorioideae</taxon>
        <taxon>Cichorieae</taxon>
        <taxon>Lactucinae</taxon>
        <taxon>Lactuca</taxon>
    </lineage>
</organism>
<dbReference type="GO" id="GO:0016020">
    <property type="term" value="C:membrane"/>
    <property type="evidence" value="ECO:0007669"/>
    <property type="project" value="UniProtKB-SubCell"/>
</dbReference>
<accession>A0AAU9MX63</accession>
<comment type="similarity">
    <text evidence="5">Belongs to the major facilitator superfamily. Phosphate:H(+) symporter (TC 2.A.1.9) family.</text>
</comment>
<keyword evidence="2 6" id="KW-0812">Transmembrane</keyword>
<dbReference type="Gene3D" id="1.20.1250.20">
    <property type="entry name" value="MFS general substrate transporter like domains"/>
    <property type="match status" value="1"/>
</dbReference>
<gene>
    <name evidence="8" type="ORF">LVIROSA_LOCUS17703</name>
</gene>
<evidence type="ECO:0000256" key="5">
    <source>
        <dbReference type="ARBA" id="ARBA00044504"/>
    </source>
</evidence>
<feature type="domain" description="Major facilitator superfamily (MFS) profile" evidence="7">
    <location>
        <begin position="21"/>
        <end position="164"/>
    </location>
</feature>
<keyword evidence="9" id="KW-1185">Reference proteome</keyword>